<comment type="caution">
    <text evidence="2">The sequence shown here is derived from an EMBL/GenBank/DDBJ whole genome shotgun (WGS) entry which is preliminary data.</text>
</comment>
<evidence type="ECO:0000313" key="2">
    <source>
        <dbReference type="EMBL" id="PRP71967.1"/>
    </source>
</evidence>
<name>A0A2S9X8G9_9NEIS</name>
<gene>
    <name evidence="2" type="ORF">BUE93_03475</name>
</gene>
<keyword evidence="1" id="KW-0472">Membrane</keyword>
<dbReference type="RefSeq" id="WP_106075837.1">
    <property type="nucleotide sequence ID" value="NZ_MTBD01000006.1"/>
</dbReference>
<protein>
    <submittedName>
        <fullName evidence="2">Uncharacterized protein</fullName>
    </submittedName>
</protein>
<keyword evidence="1" id="KW-1133">Transmembrane helix</keyword>
<reference evidence="2 3" key="1">
    <citation type="submission" date="2017-01" db="EMBL/GenBank/DDBJ databases">
        <title>New insights into the genetic diversity of Chromobacterium isolated from tropical freshwater lake.</title>
        <authorList>
            <person name="Santos A.B."/>
            <person name="Nascimento A.M."/>
            <person name="Da Silva P.C."/>
        </authorList>
    </citation>
    <scope>NUCLEOTIDE SEQUENCE [LARGE SCALE GENOMIC DNA]</scope>
    <source>
        <strain evidence="2 3">56AF</strain>
    </source>
</reference>
<dbReference type="EMBL" id="MTBD01000006">
    <property type="protein sequence ID" value="PRP71967.1"/>
    <property type="molecule type" value="Genomic_DNA"/>
</dbReference>
<accession>A0A2S9X8G9</accession>
<organism evidence="2 3">
    <name type="scientific">Chromobacterium amazonense</name>
    <dbReference type="NCBI Taxonomy" id="1382803"/>
    <lineage>
        <taxon>Bacteria</taxon>
        <taxon>Pseudomonadati</taxon>
        <taxon>Pseudomonadota</taxon>
        <taxon>Betaproteobacteria</taxon>
        <taxon>Neisseriales</taxon>
        <taxon>Chromobacteriaceae</taxon>
        <taxon>Chromobacterium</taxon>
    </lineage>
</organism>
<evidence type="ECO:0000256" key="1">
    <source>
        <dbReference type="SAM" id="Phobius"/>
    </source>
</evidence>
<evidence type="ECO:0000313" key="3">
    <source>
        <dbReference type="Proteomes" id="UP000239469"/>
    </source>
</evidence>
<dbReference type="OrthoDB" id="9181862at2"/>
<dbReference type="AlphaFoldDB" id="A0A2S9X8G9"/>
<sequence>MKAHKTKAPRAVTREAVIQSKLVALRHDHTAARSQALRSLARLGNLRFHPRTIAIVLILALLPACDVVATAPTVALTNRQMPKAQHANDMEAAQ</sequence>
<proteinExistence type="predicted"/>
<dbReference type="Proteomes" id="UP000239469">
    <property type="component" value="Unassembled WGS sequence"/>
</dbReference>
<feature type="transmembrane region" description="Helical" evidence="1">
    <location>
        <begin position="53"/>
        <end position="76"/>
    </location>
</feature>
<keyword evidence="1" id="KW-0812">Transmembrane</keyword>